<accession>A0A0R0JM44</accession>
<dbReference type="InterPro" id="IPR035979">
    <property type="entry name" value="RBD_domain_sf"/>
</dbReference>
<dbReference type="Gene3D" id="3.30.70.330">
    <property type="match status" value="1"/>
</dbReference>
<dbReference type="SMART" id="SM00360">
    <property type="entry name" value="RRM"/>
    <property type="match status" value="1"/>
</dbReference>
<dbReference type="STRING" id="3847.A0A0R0JM44"/>
<dbReference type="SUPFAM" id="SSF54928">
    <property type="entry name" value="RNA-binding domain, RBD"/>
    <property type="match status" value="1"/>
</dbReference>
<dbReference type="Proteomes" id="UP000008827">
    <property type="component" value="Chromosome 6"/>
</dbReference>
<dbReference type="AlphaFoldDB" id="A0A0R0JM44"/>
<dbReference type="CDD" id="cd00590">
    <property type="entry name" value="RRM_SF"/>
    <property type="match status" value="1"/>
</dbReference>
<feature type="compositionally biased region" description="Basic and acidic residues" evidence="2">
    <location>
        <begin position="140"/>
        <end position="166"/>
    </location>
</feature>
<feature type="compositionally biased region" description="Basic and acidic residues" evidence="2">
    <location>
        <begin position="1"/>
        <end position="29"/>
    </location>
</feature>
<dbReference type="GO" id="GO:0016607">
    <property type="term" value="C:nuclear speck"/>
    <property type="evidence" value="ECO:0000318"/>
    <property type="project" value="GO_Central"/>
</dbReference>
<keyword evidence="1" id="KW-0694">RNA-binding</keyword>
<reference evidence="4 5" key="1">
    <citation type="journal article" date="2010" name="Nature">
        <title>Genome sequence of the palaeopolyploid soybean.</title>
        <authorList>
            <person name="Schmutz J."/>
            <person name="Cannon S.B."/>
            <person name="Schlueter J."/>
            <person name="Ma J."/>
            <person name="Mitros T."/>
            <person name="Nelson W."/>
            <person name="Hyten D.L."/>
            <person name="Song Q."/>
            <person name="Thelen J.J."/>
            <person name="Cheng J."/>
            <person name="Xu D."/>
            <person name="Hellsten U."/>
            <person name="May G.D."/>
            <person name="Yu Y."/>
            <person name="Sakurai T."/>
            <person name="Umezawa T."/>
            <person name="Bhattacharyya M.K."/>
            <person name="Sandhu D."/>
            <person name="Valliyodan B."/>
            <person name="Lindquist E."/>
            <person name="Peto M."/>
            <person name="Grant D."/>
            <person name="Shu S."/>
            <person name="Goodstein D."/>
            <person name="Barry K."/>
            <person name="Futrell-Griggs M."/>
            <person name="Abernathy B."/>
            <person name="Du J."/>
            <person name="Tian Z."/>
            <person name="Zhu L."/>
            <person name="Gill N."/>
            <person name="Joshi T."/>
            <person name="Libault M."/>
            <person name="Sethuraman A."/>
            <person name="Zhang X.-C."/>
            <person name="Shinozaki K."/>
            <person name="Nguyen H.T."/>
            <person name="Wing R.A."/>
            <person name="Cregan P."/>
            <person name="Specht J."/>
            <person name="Grimwood J."/>
            <person name="Rokhsar D."/>
            <person name="Stacey G."/>
            <person name="Shoemaker R.C."/>
            <person name="Jackson S.A."/>
        </authorList>
    </citation>
    <scope>NUCLEOTIDE SEQUENCE [LARGE SCALE GENOMIC DNA]</scope>
    <source>
        <strain evidence="5">cv. Williams 82</strain>
        <tissue evidence="4">Callus</tissue>
    </source>
</reference>
<dbReference type="Pfam" id="PF00076">
    <property type="entry name" value="RRM_1"/>
    <property type="match status" value="1"/>
</dbReference>
<dbReference type="PROSITE" id="PS50102">
    <property type="entry name" value="RRM"/>
    <property type="match status" value="1"/>
</dbReference>
<proteinExistence type="predicted"/>
<evidence type="ECO:0000313" key="5">
    <source>
        <dbReference type="EnsemblPlants" id="KRH55648"/>
    </source>
</evidence>
<feature type="compositionally biased region" description="Basic and acidic residues" evidence="2">
    <location>
        <begin position="498"/>
        <end position="507"/>
    </location>
</feature>
<dbReference type="EnsemblPlants" id="KRH55648">
    <property type="protein sequence ID" value="KRH55648"/>
    <property type="gene ID" value="GLYMA_06G268900"/>
</dbReference>
<reference evidence="5" key="2">
    <citation type="submission" date="2018-02" db="UniProtKB">
        <authorList>
            <consortium name="EnsemblPlants"/>
        </authorList>
    </citation>
    <scope>IDENTIFICATION</scope>
    <source>
        <strain evidence="5">Williams 82</strain>
    </source>
</reference>
<dbReference type="PANTHER" id="PTHR34427">
    <property type="entry name" value="DUF4283 DOMAIN PROTEIN"/>
    <property type="match status" value="1"/>
</dbReference>
<reference evidence="4" key="3">
    <citation type="submission" date="2018-07" db="EMBL/GenBank/DDBJ databases">
        <title>WGS assembly of Glycine max.</title>
        <authorList>
            <person name="Schmutz J."/>
            <person name="Cannon S."/>
            <person name="Schlueter J."/>
            <person name="Ma J."/>
            <person name="Mitros T."/>
            <person name="Nelson W."/>
            <person name="Hyten D."/>
            <person name="Song Q."/>
            <person name="Thelen J."/>
            <person name="Cheng J."/>
            <person name="Xu D."/>
            <person name="Hellsten U."/>
            <person name="May G."/>
            <person name="Yu Y."/>
            <person name="Sakurai T."/>
            <person name="Umezawa T."/>
            <person name="Bhattacharyya M."/>
            <person name="Sandhu D."/>
            <person name="Valliyodan B."/>
            <person name="Lindquist E."/>
            <person name="Peto M."/>
            <person name="Grant D."/>
            <person name="Shu S."/>
            <person name="Goodstein D."/>
            <person name="Barry K."/>
            <person name="Futrell-Griggs M."/>
            <person name="Abernathy B."/>
            <person name="Du J."/>
            <person name="Tian Z."/>
            <person name="Zhu L."/>
            <person name="Gill N."/>
            <person name="Joshi T."/>
            <person name="Libault M."/>
            <person name="Sethuraman A."/>
            <person name="Zhang X."/>
            <person name="Shinozaki K."/>
            <person name="Nguyen H."/>
            <person name="Wing R."/>
            <person name="Cregan P."/>
            <person name="Specht J."/>
            <person name="Grimwood J."/>
            <person name="Rokhsar D."/>
            <person name="Stacey G."/>
            <person name="Shoemaker R."/>
            <person name="Jackson S."/>
        </authorList>
    </citation>
    <scope>NUCLEOTIDE SEQUENCE</scope>
    <source>
        <tissue evidence="4">Callus</tissue>
    </source>
</reference>
<dbReference type="InterPro" id="IPR000504">
    <property type="entry name" value="RRM_dom"/>
</dbReference>
<feature type="region of interest" description="Disordered" evidence="2">
    <location>
        <begin position="387"/>
        <end position="411"/>
    </location>
</feature>
<feature type="compositionally biased region" description="Basic and acidic residues" evidence="2">
    <location>
        <begin position="462"/>
        <end position="474"/>
    </location>
</feature>
<dbReference type="OrthoDB" id="1749329at2759"/>
<dbReference type="GO" id="GO:0000381">
    <property type="term" value="P:regulation of alternative mRNA splicing, via spliceosome"/>
    <property type="evidence" value="ECO:0000318"/>
    <property type="project" value="GO_Central"/>
</dbReference>
<evidence type="ECO:0000256" key="2">
    <source>
        <dbReference type="SAM" id="MobiDB-lite"/>
    </source>
</evidence>
<dbReference type="Gramene" id="KRH55648">
    <property type="protein sequence ID" value="KRH55648"/>
    <property type="gene ID" value="GLYMA_06G268900"/>
</dbReference>
<feature type="region of interest" description="Disordered" evidence="2">
    <location>
        <begin position="1"/>
        <end position="43"/>
    </location>
</feature>
<gene>
    <name evidence="4" type="ORF">GLYMA_06G268900</name>
</gene>
<feature type="region of interest" description="Disordered" evidence="2">
    <location>
        <begin position="433"/>
        <end position="542"/>
    </location>
</feature>
<feature type="compositionally biased region" description="Polar residues" evidence="2">
    <location>
        <begin position="520"/>
        <end position="542"/>
    </location>
</feature>
<feature type="compositionally biased region" description="Acidic residues" evidence="2">
    <location>
        <begin position="439"/>
        <end position="452"/>
    </location>
</feature>
<evidence type="ECO:0000259" key="3">
    <source>
        <dbReference type="PROSITE" id="PS50102"/>
    </source>
</evidence>
<dbReference type="PANTHER" id="PTHR34427:SF5">
    <property type="entry name" value="DUF4283 DOMAIN-CONTAINING PROTEIN"/>
    <property type="match status" value="1"/>
</dbReference>
<name>A0A0R0JM44_SOYBN</name>
<dbReference type="InterPro" id="IPR012677">
    <property type="entry name" value="Nucleotide-bd_a/b_plait_sf"/>
</dbReference>
<feature type="region of interest" description="Disordered" evidence="2">
    <location>
        <begin position="137"/>
        <end position="205"/>
    </location>
</feature>
<dbReference type="GO" id="GO:0003729">
    <property type="term" value="F:mRNA binding"/>
    <property type="evidence" value="ECO:0000318"/>
    <property type="project" value="GO_Central"/>
</dbReference>
<dbReference type="EMBL" id="CM000839">
    <property type="protein sequence ID" value="KRH55648.1"/>
    <property type="molecule type" value="Genomic_DNA"/>
</dbReference>
<organism evidence="4">
    <name type="scientific">Glycine max</name>
    <name type="common">Soybean</name>
    <name type="synonym">Glycine hispida</name>
    <dbReference type="NCBI Taxonomy" id="3847"/>
    <lineage>
        <taxon>Eukaryota</taxon>
        <taxon>Viridiplantae</taxon>
        <taxon>Streptophyta</taxon>
        <taxon>Embryophyta</taxon>
        <taxon>Tracheophyta</taxon>
        <taxon>Spermatophyta</taxon>
        <taxon>Magnoliopsida</taxon>
        <taxon>eudicotyledons</taxon>
        <taxon>Gunneridae</taxon>
        <taxon>Pentapetalae</taxon>
        <taxon>rosids</taxon>
        <taxon>fabids</taxon>
        <taxon>Fabales</taxon>
        <taxon>Fabaceae</taxon>
        <taxon>Papilionoideae</taxon>
        <taxon>50 kb inversion clade</taxon>
        <taxon>NPAAA clade</taxon>
        <taxon>indigoferoid/millettioid clade</taxon>
        <taxon>Phaseoleae</taxon>
        <taxon>Glycine</taxon>
        <taxon>Glycine subgen. Soja</taxon>
    </lineage>
</organism>
<protein>
    <recommendedName>
        <fullName evidence="3">RRM domain-containing protein</fullName>
    </recommendedName>
</protein>
<dbReference type="SMR" id="A0A0R0JM44"/>
<sequence length="788" mass="89344">MERESRKRNSGWERVRSRREKRESARARTTEGSGLTIEGRTTGQDHSYMRANWRDHRDITSFYFTRFPEDATAEDLWHHFKQTGDVREVFIPRKRNRQGRRYGFVRFKGVRDIQQIQKKLDSMIFGGMKMYVNVPKYGRAKKEEPQTEEGGRTEARQQQQGKKDMYLSRNAETKVGVQRGSYADMVTRNNQRAEQRRVPVKVSDNSHNSTSEVILDIPLTGQQWLKEAWVGRLQNLASFESLEDEIWWDSGQNISLKYIGGDMVLILGLTVEKAERMLNNKDEGWGELFYSIEKWNPKLWPGFRLTWLQCWGIPLVAWDRHHIQQIVLGIGDVVDVEDCVEERRSLEVARILVKTTWKPLIQHTVNVNIQGEKFQVHVAEECGYSGDRRQQRRGSDFSSSEEIISEEGEDEVSIGGVFQSRWHRFRVTDSAAGRKTVDEDGGVEAIGTEEDTTTGAKEQEDDARHRRDNEDPAKSETGARGMRDMTGGAVTDSVEEEMTARGEECRRPLPSNPLEPLPSGTDSADQNNGVSGQSSGPVDNANVQWVSKGTDTVQTKALHAQSCSAVAAEVQGKGVHETGDEQNLGNCDSTVITHSLHENGKREETVNVGGEEFEEGQCNFKSAIQRSRDLEIKGPMDLGLAIHTPSKVVSIHNKSPASREARFSTPWLVYSRKKGKDKNTAHTATGAIMNQINISLVFFDNEPSQQKNDESGLQHQQLNMDQSLTQQRLNIQNQAENQDHYAESVWNMVTELGLTTGTSKRNYVQMLEEMEERDGEEAASLGIKRWTP</sequence>
<keyword evidence="6" id="KW-1185">Reference proteome</keyword>
<evidence type="ECO:0000256" key="1">
    <source>
        <dbReference type="PROSITE-ProRule" id="PRU00176"/>
    </source>
</evidence>
<feature type="domain" description="RRM" evidence="3">
    <location>
        <begin position="60"/>
        <end position="137"/>
    </location>
</feature>
<evidence type="ECO:0000313" key="4">
    <source>
        <dbReference type="EMBL" id="KRH55648.1"/>
    </source>
</evidence>
<evidence type="ECO:0000313" key="6">
    <source>
        <dbReference type="Proteomes" id="UP000008827"/>
    </source>
</evidence>
<dbReference type="InParanoid" id="A0A0R0JM44"/>